<dbReference type="VEuPathDB" id="FungiDB:ATCC64974_17010"/>
<accession>A0A100IJF7</accession>
<sequence>MPNTLDTLPLELLDMILSNITSQKDLKQVCEVCIRLWDCAIPHLYRCLVLTTPDPSCNELTDAVNSIPKRYVRHIRDFELRIPIFERECSHCKHRDNVWVGEEDAFFAKGLHRFFEGIEDEATGGKIRDEVCAFHTLMHALYDLHFLDNQLRSFRWNIGMCIPNILLCTNEISLLRKQRNIESLTLHTEFNCSLGVGSSSVDLAHFPKLRSLSWKGLNKYSDFECLKDWIRVHGHRIVSLTLDLVSWHRAKKIWTDGLRQQSDKKEIDNFLTHSVLSAKAEDERIMFQALEYLDLIENLKTLKLRKCIESQKWLELVSSSRKLTKLKYFELFLTSSEPKTTTKKICDFIERAPRLEALCLMLCEPIDWDSIMRTVRRCSSLTRFSMHSLVDQGMQGLITRDIPWPSGLEQLLQDKQLAFFGTSTPPRELASQLQNLQARPLCKLLHIRATGMVMMDLIYDGYPVFDQKSVDEYCDFDPSYEPRDIHKFAEWAFSSDGLPNLIVLAYGDFSHENHYWPYNMFLYNTKAGYRRYDPAEILRWDLVNDNIDMLAACPFEDITDLESDGLFY</sequence>
<evidence type="ECO:0008006" key="3">
    <source>
        <dbReference type="Google" id="ProtNLM"/>
    </source>
</evidence>
<name>A0A100IJF7_ASPNG</name>
<dbReference type="SUPFAM" id="SSF52047">
    <property type="entry name" value="RNI-like"/>
    <property type="match status" value="1"/>
</dbReference>
<protein>
    <recommendedName>
        <fullName evidence="3">F-box domain-containing protein</fullName>
    </recommendedName>
</protein>
<dbReference type="OMA" id="MEVNSDM"/>
<dbReference type="Proteomes" id="UP000068243">
    <property type="component" value="Unassembled WGS sequence"/>
</dbReference>
<evidence type="ECO:0000313" key="2">
    <source>
        <dbReference type="Proteomes" id="UP000068243"/>
    </source>
</evidence>
<dbReference type="InterPro" id="IPR032675">
    <property type="entry name" value="LRR_dom_sf"/>
</dbReference>
<gene>
    <name evidence="1" type="ORF">ABL_05007</name>
</gene>
<dbReference type="VEuPathDB" id="FungiDB:M747DRAFT_223860"/>
<dbReference type="VEuPathDB" id="FungiDB:An11g05030"/>
<dbReference type="AlphaFoldDB" id="A0A100IJF7"/>
<dbReference type="VEuPathDB" id="FungiDB:ASPNIDRAFT2_39082"/>
<comment type="caution">
    <text evidence="1">The sequence shown here is derived from an EMBL/GenBank/DDBJ whole genome shotgun (WGS) entry which is preliminary data.</text>
</comment>
<dbReference type="OrthoDB" id="1720422at2759"/>
<evidence type="ECO:0000313" key="1">
    <source>
        <dbReference type="EMBL" id="GAQ42346.1"/>
    </source>
</evidence>
<proteinExistence type="predicted"/>
<dbReference type="EMBL" id="BCMY01000007">
    <property type="protein sequence ID" value="GAQ42346.1"/>
    <property type="molecule type" value="Genomic_DNA"/>
</dbReference>
<reference evidence="2" key="1">
    <citation type="journal article" date="2016" name="Genome Announc.">
        <title>Draft genome sequence of Aspergillus niger strain An76.</title>
        <authorList>
            <person name="Gong W."/>
            <person name="Cheng Z."/>
            <person name="Zhang H."/>
            <person name="Liu L."/>
            <person name="Gao P."/>
            <person name="Wang L."/>
        </authorList>
    </citation>
    <scope>NUCLEOTIDE SEQUENCE [LARGE SCALE GENOMIC DNA]</scope>
    <source>
        <strain evidence="2">An76</strain>
    </source>
</reference>
<dbReference type="Gene3D" id="3.80.10.10">
    <property type="entry name" value="Ribonuclease Inhibitor"/>
    <property type="match status" value="1"/>
</dbReference>
<organism evidence="1 2">
    <name type="scientific">Aspergillus niger</name>
    <dbReference type="NCBI Taxonomy" id="5061"/>
    <lineage>
        <taxon>Eukaryota</taxon>
        <taxon>Fungi</taxon>
        <taxon>Dikarya</taxon>
        <taxon>Ascomycota</taxon>
        <taxon>Pezizomycotina</taxon>
        <taxon>Eurotiomycetes</taxon>
        <taxon>Eurotiomycetidae</taxon>
        <taxon>Eurotiales</taxon>
        <taxon>Aspergillaceae</taxon>
        <taxon>Aspergillus</taxon>
        <taxon>Aspergillus subgen. Circumdati</taxon>
    </lineage>
</organism>